<evidence type="ECO:0000313" key="1">
    <source>
        <dbReference type="EMBL" id="VVN70202.1"/>
    </source>
</evidence>
<sequence>MDANDNACLLDNTRCFGIHRRNAARSKLAPTMNSITPYFVTYFVPFGLSSFACNNPHSRRMIE</sequence>
<dbReference type="AlphaFoldDB" id="A0A5E7S9Q3"/>
<organism evidence="1 2">
    <name type="scientific">Pseudomonas fluorescens</name>
    <dbReference type="NCBI Taxonomy" id="294"/>
    <lineage>
        <taxon>Bacteria</taxon>
        <taxon>Pseudomonadati</taxon>
        <taxon>Pseudomonadota</taxon>
        <taxon>Gammaproteobacteria</taxon>
        <taxon>Pseudomonadales</taxon>
        <taxon>Pseudomonadaceae</taxon>
        <taxon>Pseudomonas</taxon>
    </lineage>
</organism>
<dbReference type="Proteomes" id="UP000409037">
    <property type="component" value="Unassembled WGS sequence"/>
</dbReference>
<gene>
    <name evidence="1" type="ORF">PS833_00361</name>
</gene>
<accession>A0A5E7S9Q3</accession>
<protein>
    <submittedName>
        <fullName evidence="1">Uncharacterized protein</fullName>
    </submittedName>
</protein>
<proteinExistence type="predicted"/>
<name>A0A5E7S9Q3_PSEFL</name>
<dbReference type="EMBL" id="CABVHU010000001">
    <property type="protein sequence ID" value="VVN70202.1"/>
    <property type="molecule type" value="Genomic_DNA"/>
</dbReference>
<reference evidence="1 2" key="1">
    <citation type="submission" date="2019-09" db="EMBL/GenBank/DDBJ databases">
        <authorList>
            <person name="Chandra G."/>
            <person name="Truman W A."/>
        </authorList>
    </citation>
    <scope>NUCLEOTIDE SEQUENCE [LARGE SCALE GENOMIC DNA]</scope>
    <source>
        <strain evidence="1">PS833</strain>
    </source>
</reference>
<evidence type="ECO:0000313" key="2">
    <source>
        <dbReference type="Proteomes" id="UP000409037"/>
    </source>
</evidence>